<dbReference type="PANTHER" id="PTHR11783">
    <property type="entry name" value="SULFOTRANSFERASE SULT"/>
    <property type="match status" value="1"/>
</dbReference>
<dbReference type="KEGG" id="aqu:100635231"/>
<evidence type="ECO:0000313" key="4">
    <source>
        <dbReference type="EnsemblMetazoa" id="Aqu2.1.30524_001"/>
    </source>
</evidence>
<gene>
    <name evidence="4" type="primary">100635231</name>
</gene>
<dbReference type="GO" id="GO:0008146">
    <property type="term" value="F:sulfotransferase activity"/>
    <property type="evidence" value="ECO:0007669"/>
    <property type="project" value="InterPro"/>
</dbReference>
<dbReference type="InParanoid" id="A0A1X7USM6"/>
<evidence type="ECO:0000256" key="1">
    <source>
        <dbReference type="ARBA" id="ARBA00005771"/>
    </source>
</evidence>
<dbReference type="AlphaFoldDB" id="A0A1X7USM6"/>
<proteinExistence type="inferred from homology"/>
<name>A0A1X7USM6_AMPQE</name>
<dbReference type="EnsemblMetazoa" id="Aqu2.1.30524_001">
    <property type="protein sequence ID" value="Aqu2.1.30524_001"/>
    <property type="gene ID" value="Aqu2.1.30524"/>
</dbReference>
<dbReference type="OMA" id="MYTICER"/>
<evidence type="ECO:0000259" key="3">
    <source>
        <dbReference type="Pfam" id="PF00685"/>
    </source>
</evidence>
<dbReference type="OrthoDB" id="205623at2759"/>
<dbReference type="InterPro" id="IPR027417">
    <property type="entry name" value="P-loop_NTPase"/>
</dbReference>
<sequence>MSTPNSDVLWDGDHFVNGILFPNHVLREEKYKKVLDFPLQSDDTFVTSYPKSGTIWTVGQVKLIKEKVQELSGSITGDTVPLSKMHLADSASWPEEDGKEFGMAIPYPRTLGSHMPYPMVPGGEPHKSPAKYIYVMRNPKDVFISSHHYYYVVIERKHKIKFDDYFEMFVNEKPLYGSWFDHVLQWWEHRDASNILIVRFEEMKKDLHKSIRTISQFMGHNLDEPTINAIAEECTFDKMKANPLLNLDTSRFGKKYKKDYSHMRKGVIGDWKNHLSPEQTARFDAVYHKKMDGSGLDFGI</sequence>
<dbReference type="Gene3D" id="3.40.50.300">
    <property type="entry name" value="P-loop containing nucleotide triphosphate hydrolases"/>
    <property type="match status" value="1"/>
</dbReference>
<feature type="domain" description="Sulfotransferase" evidence="3">
    <location>
        <begin position="42"/>
        <end position="295"/>
    </location>
</feature>
<evidence type="ECO:0000313" key="5">
    <source>
        <dbReference type="Proteomes" id="UP000007879"/>
    </source>
</evidence>
<dbReference type="Pfam" id="PF00685">
    <property type="entry name" value="Sulfotransfer_1"/>
    <property type="match status" value="1"/>
</dbReference>
<dbReference type="InterPro" id="IPR000863">
    <property type="entry name" value="Sulfotransferase_dom"/>
</dbReference>
<evidence type="ECO:0000256" key="2">
    <source>
        <dbReference type="ARBA" id="ARBA00022679"/>
    </source>
</evidence>
<dbReference type="eggNOG" id="KOG1584">
    <property type="taxonomic scope" value="Eukaryota"/>
</dbReference>
<reference evidence="5" key="1">
    <citation type="journal article" date="2010" name="Nature">
        <title>The Amphimedon queenslandica genome and the evolution of animal complexity.</title>
        <authorList>
            <person name="Srivastava M."/>
            <person name="Simakov O."/>
            <person name="Chapman J."/>
            <person name="Fahey B."/>
            <person name="Gauthier M.E."/>
            <person name="Mitros T."/>
            <person name="Richards G.S."/>
            <person name="Conaco C."/>
            <person name="Dacre M."/>
            <person name="Hellsten U."/>
            <person name="Larroux C."/>
            <person name="Putnam N.H."/>
            <person name="Stanke M."/>
            <person name="Adamska M."/>
            <person name="Darling A."/>
            <person name="Degnan S.M."/>
            <person name="Oakley T.H."/>
            <person name="Plachetzki D.C."/>
            <person name="Zhai Y."/>
            <person name="Adamski M."/>
            <person name="Calcino A."/>
            <person name="Cummins S.F."/>
            <person name="Goodstein D.M."/>
            <person name="Harris C."/>
            <person name="Jackson D.J."/>
            <person name="Leys S.P."/>
            <person name="Shu S."/>
            <person name="Woodcroft B.J."/>
            <person name="Vervoort M."/>
            <person name="Kosik K.S."/>
            <person name="Manning G."/>
            <person name="Degnan B.M."/>
            <person name="Rokhsar D.S."/>
        </authorList>
    </citation>
    <scope>NUCLEOTIDE SEQUENCE [LARGE SCALE GENOMIC DNA]</scope>
</reference>
<dbReference type="Proteomes" id="UP000007879">
    <property type="component" value="Unassembled WGS sequence"/>
</dbReference>
<accession>A0A1X7USM6</accession>
<reference evidence="4" key="2">
    <citation type="submission" date="2017-05" db="UniProtKB">
        <authorList>
            <consortium name="EnsemblMetazoa"/>
        </authorList>
    </citation>
    <scope>IDENTIFICATION</scope>
</reference>
<organism evidence="4">
    <name type="scientific">Amphimedon queenslandica</name>
    <name type="common">Sponge</name>
    <dbReference type="NCBI Taxonomy" id="400682"/>
    <lineage>
        <taxon>Eukaryota</taxon>
        <taxon>Metazoa</taxon>
        <taxon>Porifera</taxon>
        <taxon>Demospongiae</taxon>
        <taxon>Heteroscleromorpha</taxon>
        <taxon>Haplosclerida</taxon>
        <taxon>Niphatidae</taxon>
        <taxon>Amphimedon</taxon>
    </lineage>
</organism>
<dbReference type="SUPFAM" id="SSF52540">
    <property type="entry name" value="P-loop containing nucleoside triphosphate hydrolases"/>
    <property type="match status" value="1"/>
</dbReference>
<keyword evidence="2" id="KW-0808">Transferase</keyword>
<comment type="similarity">
    <text evidence="1">Belongs to the sulfotransferase 1 family.</text>
</comment>
<protein>
    <recommendedName>
        <fullName evidence="3">Sulfotransferase domain-containing protein</fullName>
    </recommendedName>
</protein>
<keyword evidence="5" id="KW-1185">Reference proteome</keyword>
<dbReference type="EnsemblMetazoa" id="XM_011405910.2">
    <property type="protein sequence ID" value="XP_011404212.1"/>
    <property type="gene ID" value="LOC100635231"/>
</dbReference>